<dbReference type="Gene3D" id="2.160.20.10">
    <property type="entry name" value="Single-stranded right-handed beta-helix, Pectin lyase-like"/>
    <property type="match status" value="1"/>
</dbReference>
<dbReference type="Pfam" id="PF03211">
    <property type="entry name" value="Pectate_lyase"/>
    <property type="match status" value="1"/>
</dbReference>
<keyword evidence="6" id="KW-0732">Signal</keyword>
<comment type="subcellular location">
    <subcellularLocation>
        <location evidence="3 10">Secreted</location>
    </subcellularLocation>
</comment>
<dbReference type="EC" id="4.2.2.2" evidence="10"/>
<proteinExistence type="inferred from homology"/>
<dbReference type="AlphaFoldDB" id="A0AAD7G8R1"/>
<comment type="similarity">
    <text evidence="4 10">Belongs to the polysaccharide lyase 3 family.</text>
</comment>
<evidence type="ECO:0000256" key="5">
    <source>
        <dbReference type="ARBA" id="ARBA00022525"/>
    </source>
</evidence>
<evidence type="ECO:0000256" key="10">
    <source>
        <dbReference type="RuleBase" id="RU367009"/>
    </source>
</evidence>
<keyword evidence="7 10" id="KW-0106">Calcium</keyword>
<evidence type="ECO:0000256" key="1">
    <source>
        <dbReference type="ARBA" id="ARBA00000695"/>
    </source>
</evidence>
<keyword evidence="12" id="KW-1185">Reference proteome</keyword>
<evidence type="ECO:0000256" key="4">
    <source>
        <dbReference type="ARBA" id="ARBA00006463"/>
    </source>
</evidence>
<dbReference type="GO" id="GO:0045490">
    <property type="term" value="P:pectin catabolic process"/>
    <property type="evidence" value="ECO:0007669"/>
    <property type="project" value="TreeGrafter"/>
</dbReference>
<comment type="catalytic activity">
    <reaction evidence="1 10">
        <text>Eliminative cleavage of (1-&gt;4)-alpha-D-galacturonan to give oligosaccharides with 4-deoxy-alpha-D-galact-4-enuronosyl groups at their non-reducing ends.</text>
        <dbReference type="EC" id="4.2.2.2"/>
    </reaction>
</comment>
<evidence type="ECO:0000256" key="9">
    <source>
        <dbReference type="ARBA" id="ARBA00025679"/>
    </source>
</evidence>
<dbReference type="EMBL" id="JARKIE010000200">
    <property type="protein sequence ID" value="KAJ7667412.1"/>
    <property type="molecule type" value="Genomic_DNA"/>
</dbReference>
<evidence type="ECO:0000256" key="8">
    <source>
        <dbReference type="ARBA" id="ARBA00023239"/>
    </source>
</evidence>
<comment type="caution">
    <text evidence="11">The sequence shown here is derived from an EMBL/GenBank/DDBJ whole genome shotgun (WGS) entry which is preliminary data.</text>
</comment>
<evidence type="ECO:0000256" key="2">
    <source>
        <dbReference type="ARBA" id="ARBA00001913"/>
    </source>
</evidence>
<reference evidence="11" key="1">
    <citation type="submission" date="2023-03" db="EMBL/GenBank/DDBJ databases">
        <title>Massive genome expansion in bonnet fungi (Mycena s.s.) driven by repeated elements and novel gene families across ecological guilds.</title>
        <authorList>
            <consortium name="Lawrence Berkeley National Laboratory"/>
            <person name="Harder C.B."/>
            <person name="Miyauchi S."/>
            <person name="Viragh M."/>
            <person name="Kuo A."/>
            <person name="Thoen E."/>
            <person name="Andreopoulos B."/>
            <person name="Lu D."/>
            <person name="Skrede I."/>
            <person name="Drula E."/>
            <person name="Henrissat B."/>
            <person name="Morin E."/>
            <person name="Kohler A."/>
            <person name="Barry K."/>
            <person name="LaButti K."/>
            <person name="Morin E."/>
            <person name="Salamov A."/>
            <person name="Lipzen A."/>
            <person name="Mereny Z."/>
            <person name="Hegedus B."/>
            <person name="Baldrian P."/>
            <person name="Stursova M."/>
            <person name="Weitz H."/>
            <person name="Taylor A."/>
            <person name="Grigoriev I.V."/>
            <person name="Nagy L.G."/>
            <person name="Martin F."/>
            <person name="Kauserud H."/>
        </authorList>
    </citation>
    <scope>NUCLEOTIDE SEQUENCE</scope>
    <source>
        <strain evidence="11">CBHHK067</strain>
    </source>
</reference>
<dbReference type="InterPro" id="IPR012334">
    <property type="entry name" value="Pectin_lyas_fold"/>
</dbReference>
<organism evidence="11 12">
    <name type="scientific">Mycena rosella</name>
    <name type="common">Pink bonnet</name>
    <name type="synonym">Agaricus rosellus</name>
    <dbReference type="NCBI Taxonomy" id="1033263"/>
    <lineage>
        <taxon>Eukaryota</taxon>
        <taxon>Fungi</taxon>
        <taxon>Dikarya</taxon>
        <taxon>Basidiomycota</taxon>
        <taxon>Agaricomycotina</taxon>
        <taxon>Agaricomycetes</taxon>
        <taxon>Agaricomycetidae</taxon>
        <taxon>Agaricales</taxon>
        <taxon>Marasmiineae</taxon>
        <taxon>Mycenaceae</taxon>
        <taxon>Mycena</taxon>
    </lineage>
</organism>
<dbReference type="PANTHER" id="PTHR33407">
    <property type="entry name" value="PECTATE LYASE F-RELATED"/>
    <property type="match status" value="1"/>
</dbReference>
<evidence type="ECO:0000256" key="6">
    <source>
        <dbReference type="ARBA" id="ARBA00022729"/>
    </source>
</evidence>
<comment type="function">
    <text evidence="9 10">Pectinolytic enzyme consist of four classes of enzymes: pectin lyase, polygalacturonase, pectin methylesterase and rhamnogalacturonase. Among pectinolytic enzymes, pectin lyase is the most important in depolymerization of pectin, since it cleaves internal glycosidic bonds of highly methylated pectins. Favors pectate, the anion, over pectin, the methyl ester.</text>
</comment>
<keyword evidence="5 10" id="KW-0964">Secreted</keyword>
<dbReference type="InterPro" id="IPR004898">
    <property type="entry name" value="Pectate_lyase_PlyH/PlyE-like"/>
</dbReference>
<evidence type="ECO:0000256" key="7">
    <source>
        <dbReference type="ARBA" id="ARBA00022837"/>
    </source>
</evidence>
<dbReference type="PANTHER" id="PTHR33407:SF9">
    <property type="entry name" value="PECTATE LYASE F-RELATED"/>
    <property type="match status" value="1"/>
</dbReference>
<protein>
    <recommendedName>
        <fullName evidence="10">Pectate lyase</fullName>
        <ecNumber evidence="10">4.2.2.2</ecNumber>
    </recommendedName>
</protein>
<dbReference type="Proteomes" id="UP001221757">
    <property type="component" value="Unassembled WGS sequence"/>
</dbReference>
<dbReference type="InterPro" id="IPR011050">
    <property type="entry name" value="Pectin_lyase_fold/virulence"/>
</dbReference>
<dbReference type="GO" id="GO:0030570">
    <property type="term" value="F:pectate lyase activity"/>
    <property type="evidence" value="ECO:0007669"/>
    <property type="project" value="UniProtKB-UniRule"/>
</dbReference>
<evidence type="ECO:0000313" key="11">
    <source>
        <dbReference type="EMBL" id="KAJ7667412.1"/>
    </source>
</evidence>
<accession>A0AAD7G8R1</accession>
<evidence type="ECO:0000256" key="3">
    <source>
        <dbReference type="ARBA" id="ARBA00004613"/>
    </source>
</evidence>
<comment type="cofactor">
    <cofactor evidence="2 10">
        <name>Ca(2+)</name>
        <dbReference type="ChEBI" id="CHEBI:29108"/>
    </cofactor>
</comment>
<gene>
    <name evidence="11" type="ORF">B0H17DRAFT_1210213</name>
</gene>
<keyword evidence="8 10" id="KW-0456">Lyase</keyword>
<evidence type="ECO:0000313" key="12">
    <source>
        <dbReference type="Proteomes" id="UP001221757"/>
    </source>
</evidence>
<name>A0AAD7G8R1_MYCRO</name>
<dbReference type="GO" id="GO:0005576">
    <property type="term" value="C:extracellular region"/>
    <property type="evidence" value="ECO:0007669"/>
    <property type="project" value="UniProtKB-SubCell"/>
</dbReference>
<sequence>MERRTATNQWPSVPASTSLSKMTIAAGTAFPPTLPFTRYDRVTGACTEQTESGDSAAAFLLEEGAILSRMTIGANQAEGVHCLRSCALDHVYFEVRHTPAKFKALERVEDVNDICDKYTGNDSGAQPPKTDWEWAGQHFLLVLLTQL</sequence>
<dbReference type="SUPFAM" id="SSF51126">
    <property type="entry name" value="Pectin lyase-like"/>
    <property type="match status" value="1"/>
</dbReference>